<accession>N1WPF6</accession>
<keyword evidence="2" id="KW-1185">Reference proteome</keyword>
<comment type="caution">
    <text evidence="1">The sequence shown here is derived from an EMBL/GenBank/DDBJ whole genome shotgun (WGS) entry which is preliminary data.</text>
</comment>
<name>N1WPF6_9LEPT</name>
<organism evidence="1 2">
    <name type="scientific">Leptospira weilii serovar Ranarum str. ICFT</name>
    <dbReference type="NCBI Taxonomy" id="1218598"/>
    <lineage>
        <taxon>Bacteria</taxon>
        <taxon>Pseudomonadati</taxon>
        <taxon>Spirochaetota</taxon>
        <taxon>Spirochaetia</taxon>
        <taxon>Leptospirales</taxon>
        <taxon>Leptospiraceae</taxon>
        <taxon>Leptospira</taxon>
    </lineage>
</organism>
<gene>
    <name evidence="1" type="ORF">LEP1GSC060_0840</name>
</gene>
<dbReference type="Proteomes" id="UP000012313">
    <property type="component" value="Unassembled WGS sequence"/>
</dbReference>
<dbReference type="EMBL" id="AOHC02000015">
    <property type="protein sequence ID" value="EMY78974.1"/>
    <property type="molecule type" value="Genomic_DNA"/>
</dbReference>
<protein>
    <submittedName>
        <fullName evidence="1">Uncharacterized protein</fullName>
    </submittedName>
</protein>
<proteinExistence type="predicted"/>
<reference evidence="1" key="1">
    <citation type="submission" date="2013-03" db="EMBL/GenBank/DDBJ databases">
        <authorList>
            <person name="Harkins D.M."/>
            <person name="Durkin A.S."/>
            <person name="Brinkac L.M."/>
            <person name="Haft D.H."/>
            <person name="Selengut J.D."/>
            <person name="Sanka R."/>
            <person name="DePew J."/>
            <person name="Purushe J."/>
            <person name="Hartskeerl R.A."/>
            <person name="Ahmed A."/>
            <person name="van der Linden H."/>
            <person name="Goris M.G.A."/>
            <person name="Vinetz J.M."/>
            <person name="Sutton G.G."/>
            <person name="Nierman W.C."/>
            <person name="Fouts D.E."/>
        </authorList>
    </citation>
    <scope>NUCLEOTIDE SEQUENCE [LARGE SCALE GENOMIC DNA]</scope>
    <source>
        <strain evidence="1">ICFT</strain>
    </source>
</reference>
<sequence>MHSFLIFVFYFAAPLFSYKVGFSKATFISEAKEKHPWKQRIVLLSYKDLFAKRISTSRIEFL</sequence>
<evidence type="ECO:0000313" key="1">
    <source>
        <dbReference type="EMBL" id="EMY78974.1"/>
    </source>
</evidence>
<evidence type="ECO:0000313" key="2">
    <source>
        <dbReference type="Proteomes" id="UP000012313"/>
    </source>
</evidence>
<dbReference type="AlphaFoldDB" id="N1WPF6"/>
<dbReference type="STRING" id="1218598.LEP1GSC060_0840"/>